<name>A0A562NW86_9RHOB</name>
<protein>
    <recommendedName>
        <fullName evidence="4">Lysozyme inhibitor LprI N-terminal domain-containing protein</fullName>
    </recommendedName>
</protein>
<proteinExistence type="predicted"/>
<sequence length="115" mass="12662">MAFAHSAPLAAALVLASTLAGHAASFDCDKEELAPDEQAICDDRALNDADVRMVTTFDLLTGLLAMGGRDSMRDDQTKWLAERTACEADVDCIRDAYDRRQKQLEQAYQSINRPL</sequence>
<accession>A0A562NW86</accession>
<dbReference type="OrthoDB" id="122332at2"/>
<dbReference type="PANTHER" id="PTHR37549:SF1">
    <property type="entry name" value="LIPOPROTEIN LPRI"/>
    <property type="match status" value="1"/>
</dbReference>
<comment type="caution">
    <text evidence="2">The sequence shown here is derived from an EMBL/GenBank/DDBJ whole genome shotgun (WGS) entry which is preliminary data.</text>
</comment>
<dbReference type="InterPro" id="IPR052755">
    <property type="entry name" value="Lysozyme_Inhibitor_LprI"/>
</dbReference>
<dbReference type="AlphaFoldDB" id="A0A562NW86"/>
<keyword evidence="1" id="KW-0732">Signal</keyword>
<organism evidence="2 3">
    <name type="scientific">Paracoccus sulfuroxidans</name>
    <dbReference type="NCBI Taxonomy" id="384678"/>
    <lineage>
        <taxon>Bacteria</taxon>
        <taxon>Pseudomonadati</taxon>
        <taxon>Pseudomonadota</taxon>
        <taxon>Alphaproteobacteria</taxon>
        <taxon>Rhodobacterales</taxon>
        <taxon>Paracoccaceae</taxon>
        <taxon>Paracoccus</taxon>
    </lineage>
</organism>
<dbReference type="PANTHER" id="PTHR37549">
    <property type="entry name" value="LIPOPROTEIN LPRI"/>
    <property type="match status" value="1"/>
</dbReference>
<evidence type="ECO:0008006" key="4">
    <source>
        <dbReference type="Google" id="ProtNLM"/>
    </source>
</evidence>
<feature type="signal peptide" evidence="1">
    <location>
        <begin position="1"/>
        <end position="23"/>
    </location>
</feature>
<keyword evidence="3" id="KW-1185">Reference proteome</keyword>
<reference evidence="2 3" key="1">
    <citation type="journal article" date="2015" name="Stand. Genomic Sci.">
        <title>Genomic Encyclopedia of Bacterial and Archaeal Type Strains, Phase III: the genomes of soil and plant-associated and newly described type strains.</title>
        <authorList>
            <person name="Whitman W.B."/>
            <person name="Woyke T."/>
            <person name="Klenk H.P."/>
            <person name="Zhou Y."/>
            <person name="Lilburn T.G."/>
            <person name="Beck B.J."/>
            <person name="De Vos P."/>
            <person name="Vandamme P."/>
            <person name="Eisen J.A."/>
            <person name="Garrity G."/>
            <person name="Hugenholtz P."/>
            <person name="Kyrpides N.C."/>
        </authorList>
    </citation>
    <scope>NUCLEOTIDE SEQUENCE [LARGE SCALE GENOMIC DNA]</scope>
    <source>
        <strain evidence="2 3">CGMCC 1.5364</strain>
    </source>
</reference>
<gene>
    <name evidence="2" type="ORF">IQ24_01325</name>
</gene>
<dbReference type="GO" id="GO:0005576">
    <property type="term" value="C:extracellular region"/>
    <property type="evidence" value="ECO:0007669"/>
    <property type="project" value="TreeGrafter"/>
</dbReference>
<evidence type="ECO:0000313" key="2">
    <source>
        <dbReference type="EMBL" id="TWI35966.1"/>
    </source>
</evidence>
<feature type="chain" id="PRO_5021932521" description="Lysozyme inhibitor LprI N-terminal domain-containing protein" evidence="1">
    <location>
        <begin position="24"/>
        <end position="115"/>
    </location>
</feature>
<dbReference type="Proteomes" id="UP000316225">
    <property type="component" value="Unassembled WGS sequence"/>
</dbReference>
<evidence type="ECO:0000256" key="1">
    <source>
        <dbReference type="SAM" id="SignalP"/>
    </source>
</evidence>
<evidence type="ECO:0000313" key="3">
    <source>
        <dbReference type="Proteomes" id="UP000316225"/>
    </source>
</evidence>
<dbReference type="EMBL" id="VLKU01000003">
    <property type="protein sequence ID" value="TWI35966.1"/>
    <property type="molecule type" value="Genomic_DNA"/>
</dbReference>
<dbReference type="RefSeq" id="WP_145397017.1">
    <property type="nucleotide sequence ID" value="NZ_VLKU01000003.1"/>
</dbReference>